<dbReference type="EMBL" id="SAUX01000002">
    <property type="protein sequence ID" value="RWR31882.1"/>
    <property type="molecule type" value="Genomic_DNA"/>
</dbReference>
<proteinExistence type="predicted"/>
<gene>
    <name evidence="1" type="ORF">D2T31_02625</name>
</gene>
<name>A0A443KGI8_9RHOB</name>
<dbReference type="RefSeq" id="WP_128235881.1">
    <property type="nucleotide sequence ID" value="NZ_SAUX01000002.1"/>
</dbReference>
<dbReference type="Pfam" id="PF01042">
    <property type="entry name" value="Ribonuc_L-PSP"/>
    <property type="match status" value="1"/>
</dbReference>
<reference evidence="1 2" key="2">
    <citation type="submission" date="2019-01" db="EMBL/GenBank/DDBJ databases">
        <authorList>
            <person name="Li Y."/>
        </authorList>
    </citation>
    <scope>NUCLEOTIDE SEQUENCE [LARGE SCALE GENOMIC DNA]</scope>
    <source>
        <strain evidence="1 2">D19-10-3-21</strain>
    </source>
</reference>
<protein>
    <submittedName>
        <fullName evidence="1">RidA family protein</fullName>
    </submittedName>
</protein>
<reference evidence="1 2" key="1">
    <citation type="submission" date="2019-01" db="EMBL/GenBank/DDBJ databases">
        <title>Sinorhodobacter populi sp. nov. isolated from the symptomatic bark tissue of Populus euramericana canker.</title>
        <authorList>
            <person name="Xu G."/>
        </authorList>
    </citation>
    <scope>NUCLEOTIDE SEQUENCE [LARGE SCALE GENOMIC DNA]</scope>
    <source>
        <strain evidence="1 2">D19-10-3-21</strain>
    </source>
</reference>
<organism evidence="1 2">
    <name type="scientific">Paenirhodobacter populi</name>
    <dbReference type="NCBI Taxonomy" id="2306993"/>
    <lineage>
        <taxon>Bacteria</taxon>
        <taxon>Pseudomonadati</taxon>
        <taxon>Pseudomonadota</taxon>
        <taxon>Alphaproteobacteria</taxon>
        <taxon>Rhodobacterales</taxon>
        <taxon>Rhodobacter group</taxon>
        <taxon>Paenirhodobacter</taxon>
    </lineage>
</organism>
<dbReference type="InterPro" id="IPR035959">
    <property type="entry name" value="RutC-like_sf"/>
</dbReference>
<dbReference type="PANTHER" id="PTHR43857:SF1">
    <property type="entry name" value="YJGH FAMILY PROTEIN"/>
    <property type="match status" value="1"/>
</dbReference>
<dbReference type="Proteomes" id="UP000285295">
    <property type="component" value="Unassembled WGS sequence"/>
</dbReference>
<accession>A0A443KGI8</accession>
<comment type="caution">
    <text evidence="1">The sequence shown here is derived from an EMBL/GenBank/DDBJ whole genome shotgun (WGS) entry which is preliminary data.</text>
</comment>
<evidence type="ECO:0000313" key="2">
    <source>
        <dbReference type="Proteomes" id="UP000285295"/>
    </source>
</evidence>
<dbReference type="PANTHER" id="PTHR43857">
    <property type="entry name" value="BLR7761 PROTEIN"/>
    <property type="match status" value="1"/>
</dbReference>
<dbReference type="Gene3D" id="3.30.1330.40">
    <property type="entry name" value="RutC-like"/>
    <property type="match status" value="1"/>
</dbReference>
<dbReference type="InterPro" id="IPR006175">
    <property type="entry name" value="YjgF/YER057c/UK114"/>
</dbReference>
<dbReference type="AlphaFoldDB" id="A0A443KGI8"/>
<evidence type="ECO:0000313" key="1">
    <source>
        <dbReference type="EMBL" id="RWR31882.1"/>
    </source>
</evidence>
<dbReference type="SUPFAM" id="SSF55298">
    <property type="entry name" value="YjgF-like"/>
    <property type="match status" value="1"/>
</dbReference>
<sequence length="126" mass="13577">MERLSSGSTWEERSGYSRAVVSNGFVFVSATAATGQDGEVLCKGDLHGQTRAIFLKLEEVLTRAGSGLDRVVQTRLYITDIARWAEAGRAHAEVFGDARPAMSLVHVLPFLDPDMLIEGELVAAVG</sequence>
<dbReference type="OrthoDB" id="9803101at2"/>